<dbReference type="PANTHER" id="PTHR10559">
    <property type="entry name" value="TRANSCOBALAMIN-1/GASTRIC INTRINSIC FACTOR"/>
    <property type="match status" value="1"/>
</dbReference>
<feature type="region of interest" description="Disordered" evidence="6">
    <location>
        <begin position="1"/>
        <end position="47"/>
    </location>
</feature>
<dbReference type="InterPro" id="IPR051588">
    <property type="entry name" value="Cobalamin_Transport"/>
</dbReference>
<sequence length="504" mass="56179">MAGKSIGASRKSEAEGAAARTSGGAIDHASFSSERGRKGAVETTQESKTTRKMVYLPLIVSISLVAFGYSQDIELQTPSYTSKGTTDSFRSTSENPERESTLQRALSWLTTQRESNWGWRNDTPKALTALQLASYEDVGVTMPTPVEMQLSTKQMEVEIVILLWRHHEIPITPPKLAQYALALSALCHDPRQFHGHDLVGTLQHHEAVHDLEFAYATLAACSSRAHVRKKQIRRLLDIANTAKDHNIDTVAMTILALRCIVKDHRHRNLQHSLRRPSMSLARQQLPDGGFGNLYNTALTMQALQDMTEASSHWNKTAAKYYIESRQDPDGAFTDPGLTSDVILALSSRGLGAVRTLDCGKYDGDLENHVEIDGLTKSLSVHGNDSEIRNVTITYTLWVGSNVTENCTIAITAPRNTSFYSIMQTAMDLDPHFTFEASEWPNGHYVHTLAGYKEEPMGYHYWLLYRLPEVPDPSAPPANQLVAPVGVDDLLIEEGDHYLFWYKKL</sequence>
<keyword evidence="3" id="KW-0732">Signal</keyword>
<organism evidence="7 8">
    <name type="scientific">Tenebrio molitor</name>
    <name type="common">Yellow mealworm beetle</name>
    <dbReference type="NCBI Taxonomy" id="7067"/>
    <lineage>
        <taxon>Eukaryota</taxon>
        <taxon>Metazoa</taxon>
        <taxon>Ecdysozoa</taxon>
        <taxon>Arthropoda</taxon>
        <taxon>Hexapoda</taxon>
        <taxon>Insecta</taxon>
        <taxon>Pterygota</taxon>
        <taxon>Neoptera</taxon>
        <taxon>Endopterygota</taxon>
        <taxon>Coleoptera</taxon>
        <taxon>Polyphaga</taxon>
        <taxon>Cucujiformia</taxon>
        <taxon>Tenebrionidae</taxon>
        <taxon>Tenebrio</taxon>
    </lineage>
</organism>
<keyword evidence="8" id="KW-1185">Reference proteome</keyword>
<evidence type="ECO:0000313" key="8">
    <source>
        <dbReference type="Proteomes" id="UP000719412"/>
    </source>
</evidence>
<accession>A0A8J6H8N0</accession>
<dbReference type="InterPro" id="IPR008930">
    <property type="entry name" value="Terpenoid_cyclase/PrenylTrfase"/>
</dbReference>
<reference evidence="7" key="2">
    <citation type="submission" date="2021-08" db="EMBL/GenBank/DDBJ databases">
        <authorList>
            <person name="Eriksson T."/>
        </authorList>
    </citation>
    <scope>NUCLEOTIDE SEQUENCE</scope>
    <source>
        <strain evidence="7">Stoneville</strain>
        <tissue evidence="7">Whole head</tissue>
    </source>
</reference>
<feature type="disulfide bond" evidence="5">
    <location>
        <begin position="221"/>
        <end position="259"/>
    </location>
</feature>
<comment type="caution">
    <text evidence="7">The sequence shown here is derived from an EMBL/GenBank/DDBJ whole genome shotgun (WGS) entry which is preliminary data.</text>
</comment>
<dbReference type="Proteomes" id="UP000719412">
    <property type="component" value="Unassembled WGS sequence"/>
</dbReference>
<feature type="binding site" evidence="4">
    <location>
        <position position="248"/>
    </location>
    <ligand>
        <name>cyanocob(III)alamin</name>
        <dbReference type="ChEBI" id="CHEBI:17439"/>
    </ligand>
</feature>
<dbReference type="Gene3D" id="1.50.10.20">
    <property type="match status" value="1"/>
</dbReference>
<dbReference type="Pfam" id="PF01122">
    <property type="entry name" value="Cobalamin_bind"/>
    <property type="match status" value="1"/>
</dbReference>
<feature type="binding site" evidence="4">
    <location>
        <begin position="444"/>
        <end position="445"/>
    </location>
    <ligand>
        <name>cyanocob(III)alamin</name>
        <dbReference type="ChEBI" id="CHEBI:17439"/>
    </ligand>
</feature>
<gene>
    <name evidence="7" type="ORF">GEV33_013356</name>
</gene>
<evidence type="ECO:0000256" key="3">
    <source>
        <dbReference type="ARBA" id="ARBA00022729"/>
    </source>
</evidence>
<dbReference type="GO" id="GO:0015889">
    <property type="term" value="P:cobalamin transport"/>
    <property type="evidence" value="ECO:0007669"/>
    <property type="project" value="InterPro"/>
</dbReference>
<dbReference type="GO" id="GO:0005615">
    <property type="term" value="C:extracellular space"/>
    <property type="evidence" value="ECO:0007669"/>
    <property type="project" value="TreeGrafter"/>
</dbReference>
<evidence type="ECO:0000256" key="4">
    <source>
        <dbReference type="PIRSR" id="PIRSR602157-1"/>
    </source>
</evidence>
<keyword evidence="4" id="KW-0170">Cobalt</keyword>
<feature type="binding site" evidence="4">
    <location>
        <begin position="461"/>
        <end position="463"/>
    </location>
    <ligand>
        <name>cyanocob(III)alamin</name>
        <dbReference type="ChEBI" id="CHEBI:17439"/>
    </ligand>
</feature>
<keyword evidence="5" id="KW-1015">Disulfide bond</keyword>
<dbReference type="Gene3D" id="2.170.130.30">
    <property type="match status" value="1"/>
</dbReference>
<feature type="binding site" evidence="4">
    <location>
        <position position="292"/>
    </location>
    <ligand>
        <name>cyanocob(III)alamin</name>
        <dbReference type="ChEBI" id="CHEBI:17439"/>
    </ligand>
</feature>
<name>A0A8J6H8N0_TENMO</name>
<dbReference type="AlphaFoldDB" id="A0A8J6H8N0"/>
<dbReference type="InterPro" id="IPR002157">
    <property type="entry name" value="Cbl-bd_prot"/>
</dbReference>
<dbReference type="PANTHER" id="PTHR10559:SF18">
    <property type="entry name" value="TRANSCOBALAMIN II"/>
    <property type="match status" value="1"/>
</dbReference>
<dbReference type="SUPFAM" id="SSF48239">
    <property type="entry name" value="Terpenoid cyclases/Protein prenyltransferases"/>
    <property type="match status" value="1"/>
</dbReference>
<evidence type="ECO:0000256" key="1">
    <source>
        <dbReference type="ARBA" id="ARBA00004613"/>
    </source>
</evidence>
<dbReference type="GO" id="GO:0031419">
    <property type="term" value="F:cobalamin binding"/>
    <property type="evidence" value="ECO:0007669"/>
    <property type="project" value="InterPro"/>
</dbReference>
<comment type="subcellular location">
    <subcellularLocation>
        <location evidence="1">Secreted</location>
    </subcellularLocation>
</comment>
<proteinExistence type="predicted"/>
<reference evidence="7" key="1">
    <citation type="journal article" date="2020" name="J Insects Food Feed">
        <title>The yellow mealworm (Tenebrio molitor) genome: a resource for the emerging insects as food and feed industry.</title>
        <authorList>
            <person name="Eriksson T."/>
            <person name="Andere A."/>
            <person name="Kelstrup H."/>
            <person name="Emery V."/>
            <person name="Picard C."/>
        </authorList>
    </citation>
    <scope>NUCLEOTIDE SEQUENCE</scope>
    <source>
        <strain evidence="7">Stoneville</strain>
        <tissue evidence="7">Whole head</tissue>
    </source>
</reference>
<evidence type="ECO:0000256" key="6">
    <source>
        <dbReference type="SAM" id="MobiDB-lite"/>
    </source>
</evidence>
<keyword evidence="2" id="KW-0964">Secreted</keyword>
<evidence type="ECO:0000256" key="2">
    <source>
        <dbReference type="ARBA" id="ARBA00022525"/>
    </source>
</evidence>
<protein>
    <submittedName>
        <fullName evidence="7">Uncharacterized protein</fullName>
    </submittedName>
</protein>
<dbReference type="EMBL" id="JABDTM020028146">
    <property type="protein sequence ID" value="KAH0809432.1"/>
    <property type="molecule type" value="Genomic_DNA"/>
</dbReference>
<evidence type="ECO:0000313" key="7">
    <source>
        <dbReference type="EMBL" id="KAH0809432.1"/>
    </source>
</evidence>
<evidence type="ECO:0000256" key="5">
    <source>
        <dbReference type="PIRSR" id="PIRSR602157-2"/>
    </source>
</evidence>